<sequence>MSAFVGLPRICRDTTRHGCHHARRYELQERRIVTDYVIPPYTLPVVPVEGSAGVFPVRRIWCVGQNYAAHAREMGSNPERSEPFFFAKPADAVVPGGGLLPFPVSTADLHHEVELVAAIGREGTDIPVEKALSHIYGYAVGLDMTRRDLQAAAKKAGRPWALAKGFDQSCPISALVPAARIGHPESGAIALSVNGEQRQKGDLVEMIWSVPEIVSCLSRFVTLAPGDLIMTGTPSGVGPVKRGDVLHATCAGVGELNVTYTG</sequence>
<dbReference type="Pfam" id="PF01557">
    <property type="entry name" value="FAA_hydrolase"/>
    <property type="match status" value="1"/>
</dbReference>
<proteinExistence type="predicted"/>
<feature type="domain" description="Fumarylacetoacetase-like C-terminal" evidence="2">
    <location>
        <begin position="60"/>
        <end position="258"/>
    </location>
</feature>
<dbReference type="InterPro" id="IPR036663">
    <property type="entry name" value="Fumarylacetoacetase_C_sf"/>
</dbReference>
<dbReference type="GO" id="GO:0046872">
    <property type="term" value="F:metal ion binding"/>
    <property type="evidence" value="ECO:0007669"/>
    <property type="project" value="UniProtKB-KW"/>
</dbReference>
<keyword evidence="3" id="KW-0378">Hydrolase</keyword>
<dbReference type="Gene3D" id="3.90.850.10">
    <property type="entry name" value="Fumarylacetoacetase-like, C-terminal domain"/>
    <property type="match status" value="1"/>
</dbReference>
<protein>
    <submittedName>
        <fullName evidence="3">Fumarylacetoacetate hydrolase</fullName>
    </submittedName>
</protein>
<dbReference type="EMBL" id="NKUA01000006">
    <property type="protein sequence ID" value="PYD79600.1"/>
    <property type="molecule type" value="Genomic_DNA"/>
</dbReference>
<evidence type="ECO:0000313" key="3">
    <source>
        <dbReference type="EMBL" id="PYD79600.1"/>
    </source>
</evidence>
<gene>
    <name evidence="3" type="ORF">CFR77_05780</name>
</gene>
<dbReference type="Proteomes" id="UP000247814">
    <property type="component" value="Unassembled WGS sequence"/>
</dbReference>
<dbReference type="AlphaFoldDB" id="A0A318QMF3"/>
<evidence type="ECO:0000259" key="2">
    <source>
        <dbReference type="Pfam" id="PF01557"/>
    </source>
</evidence>
<organism evidence="3 4">
    <name type="scientific">Komagataeibacter sucrofermentans</name>
    <dbReference type="NCBI Taxonomy" id="1053551"/>
    <lineage>
        <taxon>Bacteria</taxon>
        <taxon>Pseudomonadati</taxon>
        <taxon>Pseudomonadota</taxon>
        <taxon>Alphaproteobacteria</taxon>
        <taxon>Acetobacterales</taxon>
        <taxon>Acetobacteraceae</taxon>
        <taxon>Komagataeibacter</taxon>
    </lineage>
</organism>
<evidence type="ECO:0000313" key="4">
    <source>
        <dbReference type="Proteomes" id="UP000247814"/>
    </source>
</evidence>
<dbReference type="InterPro" id="IPR011234">
    <property type="entry name" value="Fumarylacetoacetase-like_C"/>
</dbReference>
<reference evidence="3 4" key="1">
    <citation type="submission" date="2017-07" db="EMBL/GenBank/DDBJ databases">
        <title>A draft genome sequence of Komagataeibacter sucrofermentans LMG 18788.</title>
        <authorList>
            <person name="Skraban J."/>
            <person name="Cleenwerck I."/>
            <person name="Vandamme P."/>
            <person name="Trcek J."/>
        </authorList>
    </citation>
    <scope>NUCLEOTIDE SEQUENCE [LARGE SCALE GENOMIC DNA]</scope>
    <source>
        <strain evidence="3 4">LMG 18788</strain>
    </source>
</reference>
<dbReference type="OrthoDB" id="9780293at2"/>
<dbReference type="GO" id="GO:0018773">
    <property type="term" value="F:acetylpyruvate hydrolase activity"/>
    <property type="evidence" value="ECO:0007669"/>
    <property type="project" value="TreeGrafter"/>
</dbReference>
<comment type="caution">
    <text evidence="3">The sequence shown here is derived from an EMBL/GenBank/DDBJ whole genome shotgun (WGS) entry which is preliminary data.</text>
</comment>
<name>A0A318QMF3_9PROT</name>
<dbReference type="SUPFAM" id="SSF56529">
    <property type="entry name" value="FAH"/>
    <property type="match status" value="1"/>
</dbReference>
<accession>A0A318QMF3</accession>
<evidence type="ECO:0000256" key="1">
    <source>
        <dbReference type="ARBA" id="ARBA00022723"/>
    </source>
</evidence>
<keyword evidence="4" id="KW-1185">Reference proteome</keyword>
<dbReference type="PANTHER" id="PTHR11820:SF90">
    <property type="entry name" value="FLUTATHIONE S-TRANSFERASE"/>
    <property type="match status" value="1"/>
</dbReference>
<dbReference type="PANTHER" id="PTHR11820">
    <property type="entry name" value="ACYLPYRUVASE"/>
    <property type="match status" value="1"/>
</dbReference>
<keyword evidence="1" id="KW-0479">Metal-binding</keyword>